<dbReference type="SUPFAM" id="SSF56784">
    <property type="entry name" value="HAD-like"/>
    <property type="match status" value="1"/>
</dbReference>
<dbReference type="Proteomes" id="UP000324800">
    <property type="component" value="Unassembled WGS sequence"/>
</dbReference>
<dbReference type="AlphaFoldDB" id="A0A5J4U849"/>
<evidence type="ECO:0000313" key="1">
    <source>
        <dbReference type="EMBL" id="KAA6367056.1"/>
    </source>
</evidence>
<comment type="caution">
    <text evidence="1">The sequence shown here is derived from an EMBL/GenBank/DDBJ whole genome shotgun (WGS) entry which is preliminary data.</text>
</comment>
<dbReference type="Pfam" id="PF00702">
    <property type="entry name" value="Hydrolase"/>
    <property type="match status" value="1"/>
</dbReference>
<dbReference type="Gene3D" id="1.10.150.520">
    <property type="match status" value="1"/>
</dbReference>
<dbReference type="Gene3D" id="3.40.50.1000">
    <property type="entry name" value="HAD superfamily/HAD-like"/>
    <property type="match status" value="1"/>
</dbReference>
<dbReference type="InterPro" id="IPR036412">
    <property type="entry name" value="HAD-like_sf"/>
</dbReference>
<evidence type="ECO:0000313" key="2">
    <source>
        <dbReference type="Proteomes" id="UP000324800"/>
    </source>
</evidence>
<protein>
    <recommendedName>
        <fullName evidence="3">HAD family hydrolase</fullName>
    </recommendedName>
</protein>
<dbReference type="InterPro" id="IPR023214">
    <property type="entry name" value="HAD_sf"/>
</dbReference>
<accession>A0A5J4U849</accession>
<proteinExistence type="predicted"/>
<feature type="non-terminal residue" evidence="1">
    <location>
        <position position="189"/>
    </location>
</feature>
<evidence type="ECO:0008006" key="3">
    <source>
        <dbReference type="Google" id="ProtNLM"/>
    </source>
</evidence>
<name>A0A5J4U849_9EUKA</name>
<gene>
    <name evidence="1" type="ORF">EZS28_037417</name>
</gene>
<organism evidence="1 2">
    <name type="scientific">Streblomastix strix</name>
    <dbReference type="NCBI Taxonomy" id="222440"/>
    <lineage>
        <taxon>Eukaryota</taxon>
        <taxon>Metamonada</taxon>
        <taxon>Preaxostyla</taxon>
        <taxon>Oxymonadida</taxon>
        <taxon>Streblomastigidae</taxon>
        <taxon>Streblomastix</taxon>
    </lineage>
</organism>
<sequence>MSSDKILITDLDNTLWNWFNDFHEKWYYVLNTIVFDFHINKEDFYLDVHKIEKDYGTIEFFFLFERYDCLKEGVSKEEWKRRTKILLEGYNEIDIHNYYSNLYEDVYEVLEEVKRRGIKIIGVTNANYRLACLRLRKYGFIPNTIGRGLFTDIFASDNCYLGDIDFDYKYERFFQKNNPIYRLQGFHKP</sequence>
<dbReference type="EMBL" id="SNRW01018730">
    <property type="protein sequence ID" value="KAA6367056.1"/>
    <property type="molecule type" value="Genomic_DNA"/>
</dbReference>
<reference evidence="1 2" key="1">
    <citation type="submission" date="2019-03" db="EMBL/GenBank/DDBJ databases">
        <title>Single cell metagenomics reveals metabolic interactions within the superorganism composed of flagellate Streblomastix strix and complex community of Bacteroidetes bacteria on its surface.</title>
        <authorList>
            <person name="Treitli S.C."/>
            <person name="Kolisko M."/>
            <person name="Husnik F."/>
            <person name="Keeling P."/>
            <person name="Hampl V."/>
        </authorList>
    </citation>
    <scope>NUCLEOTIDE SEQUENCE [LARGE SCALE GENOMIC DNA]</scope>
    <source>
        <strain evidence="1">ST1C</strain>
    </source>
</reference>